<dbReference type="GO" id="GO:0016853">
    <property type="term" value="F:isomerase activity"/>
    <property type="evidence" value="ECO:0007669"/>
    <property type="project" value="UniProtKB-KW"/>
</dbReference>
<evidence type="ECO:0000256" key="5">
    <source>
        <dbReference type="RuleBase" id="RU363019"/>
    </source>
</evidence>
<dbReference type="PROSITE" id="PS50072">
    <property type="entry name" value="CSA_PPIASE_2"/>
    <property type="match status" value="1"/>
</dbReference>
<protein>
    <recommendedName>
        <fullName evidence="5">Peptidyl-prolyl cis-trans isomerase</fullName>
        <shortName evidence="5">PPIase</shortName>
        <ecNumber evidence="5">5.2.1.8</ecNumber>
    </recommendedName>
</protein>
<dbReference type="InterPro" id="IPR024936">
    <property type="entry name" value="Cyclophilin-type_PPIase"/>
</dbReference>
<evidence type="ECO:0000313" key="7">
    <source>
        <dbReference type="EMBL" id="AMP14585.1"/>
    </source>
</evidence>
<gene>
    <name evidence="7" type="ORF">CPter291_2326</name>
</gene>
<dbReference type="PROSITE" id="PS00170">
    <property type="entry name" value="CSA_PPIASE_1"/>
    <property type="match status" value="1"/>
</dbReference>
<organism evidence="7 8">
    <name type="scientific">Collimonas pratensis</name>
    <dbReference type="NCBI Taxonomy" id="279113"/>
    <lineage>
        <taxon>Bacteria</taxon>
        <taxon>Pseudomonadati</taxon>
        <taxon>Pseudomonadota</taxon>
        <taxon>Betaproteobacteria</taxon>
        <taxon>Burkholderiales</taxon>
        <taxon>Oxalobacteraceae</taxon>
        <taxon>Collimonas</taxon>
    </lineage>
</organism>
<dbReference type="Pfam" id="PF00160">
    <property type="entry name" value="Pro_isomerase"/>
    <property type="match status" value="1"/>
</dbReference>
<comment type="catalytic activity">
    <reaction evidence="5">
        <text>[protein]-peptidylproline (omega=180) = [protein]-peptidylproline (omega=0)</text>
        <dbReference type="Rhea" id="RHEA:16237"/>
        <dbReference type="Rhea" id="RHEA-COMP:10747"/>
        <dbReference type="Rhea" id="RHEA-COMP:10748"/>
        <dbReference type="ChEBI" id="CHEBI:83833"/>
        <dbReference type="ChEBI" id="CHEBI:83834"/>
        <dbReference type="EC" id="5.2.1.8"/>
    </reaction>
</comment>
<evidence type="ECO:0000256" key="3">
    <source>
        <dbReference type="ARBA" id="ARBA00023110"/>
    </source>
</evidence>
<dbReference type="RefSeq" id="WP_062114872.1">
    <property type="nucleotide sequence ID" value="NZ_CP013236.1"/>
</dbReference>
<dbReference type="CDD" id="cd01920">
    <property type="entry name" value="cyclophilin_EcCYP_like"/>
    <property type="match status" value="1"/>
</dbReference>
<dbReference type="InterPro" id="IPR020892">
    <property type="entry name" value="Cyclophilin-type_PPIase_CS"/>
</dbReference>
<evidence type="ECO:0000259" key="6">
    <source>
        <dbReference type="PROSITE" id="PS50072"/>
    </source>
</evidence>
<dbReference type="PANTHER" id="PTHR43246">
    <property type="entry name" value="PEPTIDYL-PROLYL CIS-TRANS ISOMERASE CYP38, CHLOROPLASTIC"/>
    <property type="match status" value="1"/>
</dbReference>
<evidence type="ECO:0000256" key="2">
    <source>
        <dbReference type="ARBA" id="ARBA00007365"/>
    </source>
</evidence>
<dbReference type="SUPFAM" id="SSF50891">
    <property type="entry name" value="Cyclophilin-like"/>
    <property type="match status" value="1"/>
</dbReference>
<dbReference type="InterPro" id="IPR002130">
    <property type="entry name" value="Cyclophilin-type_PPIase_dom"/>
</dbReference>
<dbReference type="InterPro" id="IPR029000">
    <property type="entry name" value="Cyclophilin-like_dom_sf"/>
</dbReference>
<dbReference type="EMBL" id="CP013236">
    <property type="protein sequence ID" value="AMP14585.1"/>
    <property type="molecule type" value="Genomic_DNA"/>
</dbReference>
<evidence type="ECO:0000313" key="8">
    <source>
        <dbReference type="Proteomes" id="UP000074914"/>
    </source>
</evidence>
<dbReference type="PIRSF" id="PIRSF001467">
    <property type="entry name" value="Peptidylpro_ismrse"/>
    <property type="match status" value="1"/>
</dbReference>
<proteinExistence type="inferred from homology"/>
<keyword evidence="3 5" id="KW-0697">Rotamase</keyword>
<keyword evidence="4 5" id="KW-0413">Isomerase</keyword>
<dbReference type="InterPro" id="IPR044665">
    <property type="entry name" value="E_coli_cyclophilin_A-like"/>
</dbReference>
<dbReference type="EC" id="5.2.1.8" evidence="5"/>
<evidence type="ECO:0000256" key="1">
    <source>
        <dbReference type="ARBA" id="ARBA00002388"/>
    </source>
</evidence>
<evidence type="ECO:0000256" key="4">
    <source>
        <dbReference type="ARBA" id="ARBA00023235"/>
    </source>
</evidence>
<dbReference type="Proteomes" id="UP000074914">
    <property type="component" value="Chromosome"/>
</dbReference>
<accession>A0ABM5Z6G1</accession>
<reference evidence="7 8" key="1">
    <citation type="submission" date="2015-11" db="EMBL/GenBank/DDBJ databases">
        <title>Exploring the genomic traits of fungus-feeding bacterial genus Collimonas.</title>
        <authorList>
            <person name="Song C."/>
            <person name="Schmidt R."/>
            <person name="de Jager V."/>
            <person name="Krzyzanowska D."/>
            <person name="Jongedijk E."/>
            <person name="Cankar K."/>
            <person name="Beekwilder J."/>
            <person name="van Veen A."/>
            <person name="de Boer W."/>
            <person name="van Veen J.A."/>
            <person name="Garbeva P."/>
        </authorList>
    </citation>
    <scope>NUCLEOTIDE SEQUENCE [LARGE SCALE GENOMIC DNA]</scope>
    <source>
        <strain evidence="7 8">Ter291</strain>
    </source>
</reference>
<name>A0ABM5Z6G1_9BURK</name>
<comment type="similarity">
    <text evidence="2 5">Belongs to the cyclophilin-type PPIase family.</text>
</comment>
<dbReference type="Gene3D" id="2.40.100.10">
    <property type="entry name" value="Cyclophilin-like"/>
    <property type="match status" value="1"/>
</dbReference>
<keyword evidence="8" id="KW-1185">Reference proteome</keyword>
<sequence length="163" mass="17751">MAVILTTNHGKIKIELDAEKAPKSVENFLAYVNAGHYDGTIFHRVIPGFMVQGGGFEPGMKQKPTNDPVENEAKNGLKNEPYTLAMARTSAPHSASAQFFINVKNNSFLDYPGQDGWGYCVFGKVVEGKDIVDAIEKVKTSRSGMFADVPTDDVIIEKAEVVA</sequence>
<comment type="function">
    <text evidence="1 5">PPIases accelerate the folding of proteins. It catalyzes the cis-trans isomerization of proline imidic peptide bonds in oligopeptides.</text>
</comment>
<feature type="domain" description="PPIase cyclophilin-type" evidence="6">
    <location>
        <begin position="1"/>
        <end position="161"/>
    </location>
</feature>
<dbReference type="PRINTS" id="PR00153">
    <property type="entry name" value="CSAPPISMRASE"/>
</dbReference>